<dbReference type="GO" id="GO:0000323">
    <property type="term" value="C:lytic vacuole"/>
    <property type="evidence" value="ECO:0007669"/>
    <property type="project" value="TreeGrafter"/>
</dbReference>
<dbReference type="PANTHER" id="PTHR15157">
    <property type="entry name" value="UV RADIATION RESISTANCE-ASSOCIATED GENE PROTEIN"/>
    <property type="match status" value="1"/>
</dbReference>
<organism evidence="3 4">
    <name type="scientific">Calicophoron daubneyi</name>
    <name type="common">Rumen fluke</name>
    <name type="synonym">Paramphistomum daubneyi</name>
    <dbReference type="NCBI Taxonomy" id="300641"/>
    <lineage>
        <taxon>Eukaryota</taxon>
        <taxon>Metazoa</taxon>
        <taxon>Spiralia</taxon>
        <taxon>Lophotrochozoa</taxon>
        <taxon>Platyhelminthes</taxon>
        <taxon>Trematoda</taxon>
        <taxon>Digenea</taxon>
        <taxon>Plagiorchiida</taxon>
        <taxon>Pronocephalata</taxon>
        <taxon>Paramphistomoidea</taxon>
        <taxon>Paramphistomidae</taxon>
        <taxon>Calicophoron</taxon>
    </lineage>
</organism>
<evidence type="ECO:0008006" key="5">
    <source>
        <dbReference type="Google" id="ProtNLM"/>
    </source>
</evidence>
<dbReference type="EMBL" id="CAXLJL010000101">
    <property type="protein sequence ID" value="CAL5131685.1"/>
    <property type="molecule type" value="Genomic_DNA"/>
</dbReference>
<gene>
    <name evidence="3" type="ORF">CDAUBV1_LOCUS4194</name>
</gene>
<feature type="compositionally biased region" description="Polar residues" evidence="2">
    <location>
        <begin position="360"/>
        <end position="371"/>
    </location>
</feature>
<dbReference type="PANTHER" id="PTHR15157:SF5">
    <property type="entry name" value="UV RADIATION RESISTANCE-ASSOCIATED GENE PROTEIN"/>
    <property type="match status" value="1"/>
</dbReference>
<dbReference type="Proteomes" id="UP001497525">
    <property type="component" value="Unassembled WGS sequence"/>
</dbReference>
<feature type="region of interest" description="Disordered" evidence="2">
    <location>
        <begin position="360"/>
        <end position="385"/>
    </location>
</feature>
<name>A0AAV2T5K2_CALDB</name>
<comment type="caution">
    <text evidence="3">The sequence shown here is derived from an EMBL/GenBank/DDBJ whole genome shotgun (WGS) entry which is preliminary data.</text>
</comment>
<feature type="compositionally biased region" description="Polar residues" evidence="2">
    <location>
        <begin position="328"/>
        <end position="344"/>
    </location>
</feature>
<proteinExistence type="predicted"/>
<protein>
    <recommendedName>
        <fullName evidence="5">UV radiation resistance-associated gene protein</fullName>
    </recommendedName>
</protein>
<sequence>MDVVPVPDIRLRLRHLNAVYGRNFRLPVGETGLDTNIKFAISSAESGDLGYFFVSELCGNTINPEWDPVDVYACPRWLLASKAAVFTFFSTRDEFCTILFEIEVSFSGLVMLESEIPDVRAVVPSANQVYFRLGGSVYASPEYFVRGANGQPLASKGPLFRVAPKPSYDFERLQQFLAYSATARAQWTSYMNMRQSMDILGGYLADVLDKDSSREKYRSEIVFVQRRLKMLTASLRNTRSKLKTVADQSALVGERLARTARGKALLMGQLSSVQQSATNYRTKLSQLNRLLSLRANQLIRELIEVFGCEFDRLGFRELDDESTDENPNHTTTNPLSTGLSGSVIQPTNVSSVEHGRQLFTNGSCSGSESKTNPPPTANDAQQLSFGPDNDITSTAYGLGVVAQLLRLLSAILNQPLRYSLDLAEGHSRAKVIDSLRPELNNVDGVYPLFLPRSSALPAYRHALSLLNRDILCLRSLLGLCTPAEQATLYNLKTLFQHCLLDSCCSK</sequence>
<dbReference type="GO" id="GO:0035493">
    <property type="term" value="P:SNARE complex assembly"/>
    <property type="evidence" value="ECO:0007669"/>
    <property type="project" value="TreeGrafter"/>
</dbReference>
<keyword evidence="1" id="KW-0175">Coiled coil</keyword>
<evidence type="ECO:0000313" key="4">
    <source>
        <dbReference type="Proteomes" id="UP001497525"/>
    </source>
</evidence>
<evidence type="ECO:0000313" key="3">
    <source>
        <dbReference type="EMBL" id="CAL5131685.1"/>
    </source>
</evidence>
<reference evidence="3" key="1">
    <citation type="submission" date="2024-06" db="EMBL/GenBank/DDBJ databases">
        <authorList>
            <person name="Liu X."/>
            <person name="Lenzi L."/>
            <person name="Haldenby T S."/>
            <person name="Uol C."/>
        </authorList>
    </citation>
    <scope>NUCLEOTIDE SEQUENCE</scope>
</reference>
<evidence type="ECO:0000256" key="1">
    <source>
        <dbReference type="ARBA" id="ARBA00023054"/>
    </source>
</evidence>
<evidence type="ECO:0000256" key="2">
    <source>
        <dbReference type="SAM" id="MobiDB-lite"/>
    </source>
</evidence>
<dbReference type="GO" id="GO:0000149">
    <property type="term" value="F:SNARE binding"/>
    <property type="evidence" value="ECO:0007669"/>
    <property type="project" value="TreeGrafter"/>
</dbReference>
<accession>A0AAV2T5K2</accession>
<dbReference type="GO" id="GO:0005768">
    <property type="term" value="C:endosome"/>
    <property type="evidence" value="ECO:0007669"/>
    <property type="project" value="TreeGrafter"/>
</dbReference>
<feature type="region of interest" description="Disordered" evidence="2">
    <location>
        <begin position="319"/>
        <end position="344"/>
    </location>
</feature>
<dbReference type="AlphaFoldDB" id="A0AAV2T5K2"/>